<dbReference type="SUPFAM" id="SSF58104">
    <property type="entry name" value="Methyl-accepting chemotaxis protein (MCP) signaling domain"/>
    <property type="match status" value="1"/>
</dbReference>
<gene>
    <name evidence="11" type="ORF">FJM67_15955</name>
</gene>
<evidence type="ECO:0000259" key="8">
    <source>
        <dbReference type="PROSITE" id="PS50111"/>
    </source>
</evidence>
<dbReference type="Pfam" id="PF00015">
    <property type="entry name" value="MCPsignal"/>
    <property type="match status" value="1"/>
</dbReference>
<keyword evidence="2" id="KW-1003">Cell membrane</keyword>
<dbReference type="Gene3D" id="1.10.287.950">
    <property type="entry name" value="Methyl-accepting chemotaxis protein"/>
    <property type="match status" value="1"/>
</dbReference>
<dbReference type="AlphaFoldDB" id="A0A501WAB5"/>
<evidence type="ECO:0000313" key="12">
    <source>
        <dbReference type="Proteomes" id="UP000315901"/>
    </source>
</evidence>
<keyword evidence="12" id="KW-1185">Reference proteome</keyword>
<dbReference type="EMBL" id="VFRR01000057">
    <property type="protein sequence ID" value="TPE46569.1"/>
    <property type="molecule type" value="Genomic_DNA"/>
</dbReference>
<feature type="chain" id="PRO_5021365344" evidence="7">
    <location>
        <begin position="29"/>
        <end position="558"/>
    </location>
</feature>
<dbReference type="InterPro" id="IPR003660">
    <property type="entry name" value="HAMP_dom"/>
</dbReference>
<dbReference type="PROSITE" id="PS50192">
    <property type="entry name" value="T_SNARE"/>
    <property type="match status" value="1"/>
</dbReference>
<dbReference type="GO" id="GO:0006935">
    <property type="term" value="P:chemotaxis"/>
    <property type="evidence" value="ECO:0007669"/>
    <property type="project" value="InterPro"/>
</dbReference>
<dbReference type="InterPro" id="IPR004089">
    <property type="entry name" value="MCPsignal_dom"/>
</dbReference>
<dbReference type="CDD" id="cd06225">
    <property type="entry name" value="HAMP"/>
    <property type="match status" value="1"/>
</dbReference>
<evidence type="ECO:0000256" key="6">
    <source>
        <dbReference type="SAM" id="Phobius"/>
    </source>
</evidence>
<dbReference type="PANTHER" id="PTHR32089">
    <property type="entry name" value="METHYL-ACCEPTING CHEMOTAXIS PROTEIN MCPB"/>
    <property type="match status" value="1"/>
</dbReference>
<sequence length="558" mass="60671">MNNFSVKAKILSLVILFAIVVAALSANSAMTSKAVSSELEALSANSLTLVKNLERSRQLLLKQTVEFERGFFQVSIAKSMGGYGVEQIQESADKFKQYSQELADSLVEVKTTLQLLPDNAYMAPLIEQIDQLEALQVEFLNASTETYDWWLKLKTMQANKARRNADELLVNINGTMESIMSTIDEYSADVSAAQTTKLDNTLATSAVITLVVIIAGLTYSILVIRSIVAPLKKAVKRAEAIASGKLTRSSHKTVRRDEIGALEAAFDTLIDQLATIIDDVMKSSTALSSAATDLNRITTDSSAMVDRQQQETAQISQAIQEIQTTAVHVSQATTEASEAAHSAEAAANEGTKIVHSTIATIEGLADELSRSANTIQNLKQNTDEINNILNVILGIAEQTNLLALNAAIEAARAGEQGRGFAVVADEVRHLAQNTQDATQQIEQMIQALQSGTTEAVRAMTQSHERSVRAVEQVRNEGESLAHINGSVTQIRDMNDRISTTAEEQASVTTEVRRNIDNISTITNETTSAMHALNARADQLSELATELTQKVRYFELSQQ</sequence>
<evidence type="ECO:0000256" key="3">
    <source>
        <dbReference type="ARBA" id="ARBA00023224"/>
    </source>
</evidence>
<evidence type="ECO:0000256" key="7">
    <source>
        <dbReference type="SAM" id="SignalP"/>
    </source>
</evidence>
<evidence type="ECO:0000313" key="11">
    <source>
        <dbReference type="EMBL" id="TPE46569.1"/>
    </source>
</evidence>
<dbReference type="RefSeq" id="WP_140591438.1">
    <property type="nucleotide sequence ID" value="NZ_VFRR01000057.1"/>
</dbReference>
<dbReference type="Proteomes" id="UP000315901">
    <property type="component" value="Unassembled WGS sequence"/>
</dbReference>
<dbReference type="OrthoDB" id="7054443at2"/>
<name>A0A501WAB5_9GAMM</name>
<keyword evidence="6" id="KW-0472">Membrane</keyword>
<dbReference type="PROSITE" id="PS50885">
    <property type="entry name" value="HAMP"/>
    <property type="match status" value="1"/>
</dbReference>
<dbReference type="InterPro" id="IPR004090">
    <property type="entry name" value="Chemotax_Me-accpt_rcpt"/>
</dbReference>
<evidence type="ECO:0000259" key="10">
    <source>
        <dbReference type="PROSITE" id="PS50885"/>
    </source>
</evidence>
<keyword evidence="7" id="KW-0732">Signal</keyword>
<dbReference type="FunFam" id="1.10.287.950:FF:000001">
    <property type="entry name" value="Methyl-accepting chemotaxis sensory transducer"/>
    <property type="match status" value="1"/>
</dbReference>
<evidence type="ECO:0000256" key="2">
    <source>
        <dbReference type="ARBA" id="ARBA00022519"/>
    </source>
</evidence>
<evidence type="ECO:0000256" key="5">
    <source>
        <dbReference type="PROSITE-ProRule" id="PRU00284"/>
    </source>
</evidence>
<dbReference type="GO" id="GO:0004888">
    <property type="term" value="F:transmembrane signaling receptor activity"/>
    <property type="evidence" value="ECO:0007669"/>
    <property type="project" value="InterPro"/>
</dbReference>
<comment type="subcellular location">
    <subcellularLocation>
        <location evidence="1">Cell inner membrane</location>
        <topology evidence="1">Multi-pass membrane protein</topology>
    </subcellularLocation>
</comment>
<feature type="domain" description="T-SNARE coiled-coil homology" evidence="9">
    <location>
        <begin position="470"/>
        <end position="532"/>
    </location>
</feature>
<dbReference type="GO" id="GO:0007165">
    <property type="term" value="P:signal transduction"/>
    <property type="evidence" value="ECO:0007669"/>
    <property type="project" value="UniProtKB-KW"/>
</dbReference>
<proteinExistence type="inferred from homology"/>
<evidence type="ECO:0000256" key="1">
    <source>
        <dbReference type="ARBA" id="ARBA00004429"/>
    </source>
</evidence>
<feature type="domain" description="HAMP" evidence="10">
    <location>
        <begin position="225"/>
        <end position="278"/>
    </location>
</feature>
<dbReference type="GO" id="GO:0005886">
    <property type="term" value="C:plasma membrane"/>
    <property type="evidence" value="ECO:0007669"/>
    <property type="project" value="UniProtKB-SubCell"/>
</dbReference>
<dbReference type="PANTHER" id="PTHR32089:SF112">
    <property type="entry name" value="LYSOZYME-LIKE PROTEIN-RELATED"/>
    <property type="match status" value="1"/>
</dbReference>
<organism evidence="11 12">
    <name type="scientific">Maribrevibacterium harenarium</name>
    <dbReference type="NCBI Taxonomy" id="2589817"/>
    <lineage>
        <taxon>Bacteria</taxon>
        <taxon>Pseudomonadati</taxon>
        <taxon>Pseudomonadota</taxon>
        <taxon>Gammaproteobacteria</taxon>
        <taxon>Oceanospirillales</taxon>
        <taxon>Oceanospirillaceae</taxon>
        <taxon>Maribrevibacterium</taxon>
    </lineage>
</organism>
<feature type="domain" description="Methyl-accepting transducer" evidence="8">
    <location>
        <begin position="283"/>
        <end position="519"/>
    </location>
</feature>
<dbReference type="InterPro" id="IPR000727">
    <property type="entry name" value="T_SNARE_dom"/>
</dbReference>
<comment type="caution">
    <text evidence="11">The sequence shown here is derived from an EMBL/GenBank/DDBJ whole genome shotgun (WGS) entry which is preliminary data.</text>
</comment>
<feature type="transmembrane region" description="Helical" evidence="6">
    <location>
        <begin position="206"/>
        <end position="228"/>
    </location>
</feature>
<dbReference type="Pfam" id="PF00672">
    <property type="entry name" value="HAMP"/>
    <property type="match status" value="1"/>
</dbReference>
<dbReference type="SMART" id="SM00304">
    <property type="entry name" value="HAMP"/>
    <property type="match status" value="1"/>
</dbReference>
<evidence type="ECO:0000256" key="4">
    <source>
        <dbReference type="ARBA" id="ARBA00029447"/>
    </source>
</evidence>
<evidence type="ECO:0000259" key="9">
    <source>
        <dbReference type="PROSITE" id="PS50192"/>
    </source>
</evidence>
<dbReference type="PRINTS" id="PR00260">
    <property type="entry name" value="CHEMTRNSDUCR"/>
</dbReference>
<feature type="signal peptide" evidence="7">
    <location>
        <begin position="1"/>
        <end position="28"/>
    </location>
</feature>
<keyword evidence="3 5" id="KW-0807">Transducer</keyword>
<reference evidence="11 12" key="1">
    <citation type="submission" date="2019-06" db="EMBL/GenBank/DDBJ databases">
        <title>A novel bacterium of genus Marinomonas, isolated from coastal sand.</title>
        <authorList>
            <person name="Huang H."/>
            <person name="Mo K."/>
            <person name="Hu Y."/>
        </authorList>
    </citation>
    <scope>NUCLEOTIDE SEQUENCE [LARGE SCALE GENOMIC DNA]</scope>
    <source>
        <strain evidence="11 12">HB171799</strain>
    </source>
</reference>
<dbReference type="PROSITE" id="PS50111">
    <property type="entry name" value="CHEMOTAXIS_TRANSDUC_2"/>
    <property type="match status" value="1"/>
</dbReference>
<keyword evidence="6" id="KW-1133">Transmembrane helix</keyword>
<keyword evidence="2" id="KW-0997">Cell inner membrane</keyword>
<accession>A0A501WAB5</accession>
<comment type="similarity">
    <text evidence="4">Belongs to the methyl-accepting chemotaxis (MCP) protein family.</text>
</comment>
<keyword evidence="6" id="KW-0812">Transmembrane</keyword>
<protein>
    <submittedName>
        <fullName evidence="11">Methyl-accepting chemotaxis protein</fullName>
    </submittedName>
</protein>
<dbReference type="SMART" id="SM00283">
    <property type="entry name" value="MA"/>
    <property type="match status" value="1"/>
</dbReference>